<protein>
    <recommendedName>
        <fullName evidence="3">HTH tetR-type domain-containing protein</fullName>
    </recommendedName>
</protein>
<accession>A0A3G8JSJ7</accession>
<dbReference type="Proteomes" id="UP000271469">
    <property type="component" value="Chromosome"/>
</dbReference>
<dbReference type="KEGG" id="gom:D7316_04520"/>
<evidence type="ECO:0000256" key="1">
    <source>
        <dbReference type="ARBA" id="ARBA00023125"/>
    </source>
</evidence>
<keyword evidence="5" id="KW-1185">Reference proteome</keyword>
<dbReference type="Gene3D" id="1.10.357.10">
    <property type="entry name" value="Tetracycline Repressor, domain 2"/>
    <property type="match status" value="1"/>
</dbReference>
<dbReference type="AlphaFoldDB" id="A0A3G8JSJ7"/>
<evidence type="ECO:0000259" key="3">
    <source>
        <dbReference type="PROSITE" id="PS50977"/>
    </source>
</evidence>
<reference evidence="4 5" key="1">
    <citation type="submission" date="2018-11" db="EMBL/GenBank/DDBJ databases">
        <title>Gordonia insulae sp. nov., isolated from an island soil.</title>
        <authorList>
            <person name="Kim Y.S."/>
            <person name="Kim S.B."/>
        </authorList>
    </citation>
    <scope>NUCLEOTIDE SEQUENCE [LARGE SCALE GENOMIC DNA]</scope>
    <source>
        <strain evidence="4 5">MMS17-SY073</strain>
    </source>
</reference>
<dbReference type="EMBL" id="CP033972">
    <property type="protein sequence ID" value="AZG47908.1"/>
    <property type="molecule type" value="Genomic_DNA"/>
</dbReference>
<evidence type="ECO:0000256" key="2">
    <source>
        <dbReference type="PROSITE-ProRule" id="PRU00335"/>
    </source>
</evidence>
<dbReference type="GO" id="GO:0003677">
    <property type="term" value="F:DNA binding"/>
    <property type="evidence" value="ECO:0007669"/>
    <property type="project" value="UniProtKB-UniRule"/>
</dbReference>
<feature type="domain" description="HTH tetR-type" evidence="3">
    <location>
        <begin position="6"/>
        <end position="66"/>
    </location>
</feature>
<sequence>MGRKPRFSADEILDAALTLVIEDGPAAATATAIGQAIGAPSGSVYHRFASRDELMAKLWLRTIVRYQAGAVAALQIDDVVVAGRSAVRYCFDWTAAHPGESALLLQYDDRDLSRTWPDTLARELRQHNRAAREALRAYARRRFGADDGEVMDRLTFAVVDLPYAAVRRHLPDRGRPSEWLRDHIIRSADAILTELDDEHAAVALRPTQRGGESSPRHAR</sequence>
<gene>
    <name evidence="4" type="ORF">D7316_04520</name>
</gene>
<dbReference type="PRINTS" id="PR00455">
    <property type="entry name" value="HTHTETR"/>
</dbReference>
<dbReference type="RefSeq" id="WP_124710201.1">
    <property type="nucleotide sequence ID" value="NZ_CP033972.1"/>
</dbReference>
<organism evidence="4 5">
    <name type="scientific">Gordonia insulae</name>
    <dbReference type="NCBI Taxonomy" id="2420509"/>
    <lineage>
        <taxon>Bacteria</taxon>
        <taxon>Bacillati</taxon>
        <taxon>Actinomycetota</taxon>
        <taxon>Actinomycetes</taxon>
        <taxon>Mycobacteriales</taxon>
        <taxon>Gordoniaceae</taxon>
        <taxon>Gordonia</taxon>
    </lineage>
</organism>
<dbReference type="InterPro" id="IPR009057">
    <property type="entry name" value="Homeodomain-like_sf"/>
</dbReference>
<dbReference type="PROSITE" id="PS50977">
    <property type="entry name" value="HTH_TETR_2"/>
    <property type="match status" value="1"/>
</dbReference>
<dbReference type="SUPFAM" id="SSF46689">
    <property type="entry name" value="Homeodomain-like"/>
    <property type="match status" value="1"/>
</dbReference>
<dbReference type="OrthoDB" id="8701707at2"/>
<name>A0A3G8JSJ7_9ACTN</name>
<keyword evidence="1 2" id="KW-0238">DNA-binding</keyword>
<evidence type="ECO:0000313" key="4">
    <source>
        <dbReference type="EMBL" id="AZG47908.1"/>
    </source>
</evidence>
<evidence type="ECO:0000313" key="5">
    <source>
        <dbReference type="Proteomes" id="UP000271469"/>
    </source>
</evidence>
<proteinExistence type="predicted"/>
<dbReference type="Pfam" id="PF00440">
    <property type="entry name" value="TetR_N"/>
    <property type="match status" value="1"/>
</dbReference>
<dbReference type="InterPro" id="IPR001647">
    <property type="entry name" value="HTH_TetR"/>
</dbReference>
<feature type="DNA-binding region" description="H-T-H motif" evidence="2">
    <location>
        <begin position="29"/>
        <end position="48"/>
    </location>
</feature>